<keyword evidence="3" id="KW-1185">Reference proteome</keyword>
<protein>
    <submittedName>
        <fullName evidence="2">Uncharacterized protein</fullName>
    </submittedName>
</protein>
<dbReference type="Proteomes" id="UP000013984">
    <property type="component" value="Unassembled WGS sequence"/>
</dbReference>
<evidence type="ECO:0000256" key="1">
    <source>
        <dbReference type="SAM" id="SignalP"/>
    </source>
</evidence>
<dbReference type="AlphaFoldDB" id="R9A5C1"/>
<evidence type="ECO:0000313" key="3">
    <source>
        <dbReference type="Proteomes" id="UP000013984"/>
    </source>
</evidence>
<dbReference type="EMBL" id="AOGZ02000014">
    <property type="protein sequence ID" value="EOQ97282.1"/>
    <property type="molecule type" value="Genomic_DNA"/>
</dbReference>
<evidence type="ECO:0000313" key="2">
    <source>
        <dbReference type="EMBL" id="EOQ97282.1"/>
    </source>
</evidence>
<sequence length="300" mass="34579">MIQMKQKLLLSTLTLLFFSTNVFAQLKPELENEWIQSKSLGPIIEGTSIRWNFFADVKVDNLESIHGYEVKGSQKTKQISETSKITKGNLSLSSQPLTEKDYLWIYELGNTSLFFTFEITNNKAEKKVLNVPINFSEKTKETLRLVMEKNLNIKKETTKVPFYRNLDGRRWYVGNSGENEEQVLIEMIPDGTKIETWTEIYRLNLLKTIGSDNRATFMNAVKEGLSENCSSLKFNIISESSKEIFYEWSHDGCNGWPASTEISRMVTGPSHSTMFTFAYKDGKLPKDLREIYLTILEKEK</sequence>
<dbReference type="STRING" id="1218599.LEP1GSC195_2866"/>
<keyword evidence="1" id="KW-0732">Signal</keyword>
<feature type="signal peptide" evidence="1">
    <location>
        <begin position="1"/>
        <end position="24"/>
    </location>
</feature>
<feature type="chain" id="PRO_5004470176" evidence="1">
    <location>
        <begin position="25"/>
        <end position="300"/>
    </location>
</feature>
<reference evidence="2" key="1">
    <citation type="submission" date="2013-04" db="EMBL/GenBank/DDBJ databases">
        <authorList>
            <person name="Harkins D.M."/>
            <person name="Durkin A.S."/>
            <person name="Brinkac L.M."/>
            <person name="Haft D.H."/>
            <person name="Selengut J.D."/>
            <person name="Sanka R."/>
            <person name="DePew J."/>
            <person name="Purushe J."/>
            <person name="Galloway R.L."/>
            <person name="Vinetz J.M."/>
            <person name="Sutton G.G."/>
            <person name="Nierman W.C."/>
            <person name="Fouts D.E."/>
        </authorList>
    </citation>
    <scope>NUCLEOTIDE SEQUENCE [LARGE SCALE GENOMIC DNA]</scope>
    <source>
        <strain evidence="2">CDC</strain>
    </source>
</reference>
<proteinExistence type="predicted"/>
<organism evidence="2 3">
    <name type="scientific">Leptospira wolbachii serovar Codice str. CDC</name>
    <dbReference type="NCBI Taxonomy" id="1218599"/>
    <lineage>
        <taxon>Bacteria</taxon>
        <taxon>Pseudomonadati</taxon>
        <taxon>Spirochaetota</taxon>
        <taxon>Spirochaetia</taxon>
        <taxon>Leptospirales</taxon>
        <taxon>Leptospiraceae</taxon>
        <taxon>Leptospira</taxon>
    </lineage>
</organism>
<accession>R9A5C1</accession>
<name>R9A5C1_9LEPT</name>
<comment type="caution">
    <text evidence="2">The sequence shown here is derived from an EMBL/GenBank/DDBJ whole genome shotgun (WGS) entry which is preliminary data.</text>
</comment>
<gene>
    <name evidence="2" type="ORF">LEP1GSC195_2866</name>
</gene>